<feature type="transmembrane region" description="Helical" evidence="5">
    <location>
        <begin position="26"/>
        <end position="45"/>
    </location>
</feature>
<feature type="transmembrane region" description="Helical" evidence="5">
    <location>
        <begin position="298"/>
        <end position="316"/>
    </location>
</feature>
<dbReference type="PANTHER" id="PTHR23510:SF16">
    <property type="entry name" value="MAJOR FACILITATOR SUPERFAMILY (MFS) PROFILE DOMAIN-CONTAINING PROTEIN"/>
    <property type="match status" value="1"/>
</dbReference>
<evidence type="ECO:0000256" key="5">
    <source>
        <dbReference type="SAM" id="Phobius"/>
    </source>
</evidence>
<dbReference type="Pfam" id="PF07690">
    <property type="entry name" value="MFS_1"/>
    <property type="match status" value="1"/>
</dbReference>
<feature type="domain" description="Major facilitator superfamily (MFS) profile" evidence="6">
    <location>
        <begin position="1"/>
        <end position="413"/>
    </location>
</feature>
<protein>
    <recommendedName>
        <fullName evidence="6">Major facilitator superfamily (MFS) profile domain-containing protein</fullName>
    </recommendedName>
</protein>
<accession>A0A7S2TN40</accession>
<gene>
    <name evidence="7" type="ORF">LSP00402_LOCUS8262</name>
</gene>
<evidence type="ECO:0000256" key="4">
    <source>
        <dbReference type="ARBA" id="ARBA00023136"/>
    </source>
</evidence>
<organism evidence="7">
    <name type="scientific">Lotharella oceanica</name>
    <dbReference type="NCBI Taxonomy" id="641309"/>
    <lineage>
        <taxon>Eukaryota</taxon>
        <taxon>Sar</taxon>
        <taxon>Rhizaria</taxon>
        <taxon>Cercozoa</taxon>
        <taxon>Chlorarachniophyceae</taxon>
        <taxon>Lotharella</taxon>
    </lineage>
</organism>
<comment type="subcellular location">
    <subcellularLocation>
        <location evidence="1">Membrane</location>
        <topology evidence="1">Multi-pass membrane protein</topology>
    </subcellularLocation>
</comment>
<feature type="transmembrane region" description="Helical" evidence="5">
    <location>
        <begin position="57"/>
        <end position="74"/>
    </location>
</feature>
<evidence type="ECO:0000256" key="2">
    <source>
        <dbReference type="ARBA" id="ARBA00022692"/>
    </source>
</evidence>
<reference evidence="7" key="1">
    <citation type="submission" date="2021-01" db="EMBL/GenBank/DDBJ databases">
        <authorList>
            <person name="Corre E."/>
            <person name="Pelletier E."/>
            <person name="Niang G."/>
            <person name="Scheremetjew M."/>
            <person name="Finn R."/>
            <person name="Kale V."/>
            <person name="Holt S."/>
            <person name="Cochrane G."/>
            <person name="Meng A."/>
            <person name="Brown T."/>
            <person name="Cohen L."/>
        </authorList>
    </citation>
    <scope>NUCLEOTIDE SEQUENCE</scope>
    <source>
        <strain evidence="7">CCMP622</strain>
    </source>
</reference>
<feature type="transmembrane region" description="Helical" evidence="5">
    <location>
        <begin position="390"/>
        <end position="411"/>
    </location>
</feature>
<dbReference type="InterPro" id="IPR011701">
    <property type="entry name" value="MFS"/>
</dbReference>
<feature type="transmembrane region" description="Helical" evidence="5">
    <location>
        <begin position="322"/>
        <end position="349"/>
    </location>
</feature>
<evidence type="ECO:0000259" key="6">
    <source>
        <dbReference type="PROSITE" id="PS50850"/>
    </source>
</evidence>
<feature type="transmembrane region" description="Helical" evidence="5">
    <location>
        <begin position="80"/>
        <end position="99"/>
    </location>
</feature>
<proteinExistence type="predicted"/>
<sequence>MGIEYAILMPTVWKYVQSVGGTKTHLGLLLAGFSMTRTISFLIVGYWSDRRPMREPFVFSFILGAIGSLLYGVAGGLNSLGVMMLGRLVAGIGAASTTLNQTYIARAASVDQRTKLLSLCRGCAVLGIASGPVLNLFLLKLDDSDLCTGRFCLNSMTSSGYVMAVMNVLLCLLFTFLFVEPPPQVSSRSASYHRPEDVGAIQESKYHEIEEMEEPSALQAINIVICQRAGWFCLMINFVTGFEMTALETAVTPITAEQYGWGTQENSYLFGAITVIAILAIVSTIVFDKQSCCSSRLVILLAQVSLGIAFAVALGACGGADIPLWGLFTFGGFLVYGVVLQATPALGVYSTMIGDFDKGVFMGYSQIVLGVARILGPLFAGVTLEFHTHWLLMAAACGVYAFTPVSFPFVWKKIVKHADKETFSQSEESLSVDSQQLLRDQTSDFASA</sequence>
<dbReference type="InterPro" id="IPR051068">
    <property type="entry name" value="MFS_Domain-Containing_Protein"/>
</dbReference>
<dbReference type="AlphaFoldDB" id="A0A7S2TN40"/>
<name>A0A7S2TN40_9EUKA</name>
<dbReference type="Gene3D" id="1.20.1250.20">
    <property type="entry name" value="MFS general substrate transporter like domains"/>
    <property type="match status" value="1"/>
</dbReference>
<keyword evidence="4 5" id="KW-0472">Membrane</keyword>
<dbReference type="PROSITE" id="PS50850">
    <property type="entry name" value="MFS"/>
    <property type="match status" value="1"/>
</dbReference>
<dbReference type="InterPro" id="IPR036259">
    <property type="entry name" value="MFS_trans_sf"/>
</dbReference>
<dbReference type="InterPro" id="IPR020846">
    <property type="entry name" value="MFS_dom"/>
</dbReference>
<dbReference type="SUPFAM" id="SSF103473">
    <property type="entry name" value="MFS general substrate transporter"/>
    <property type="match status" value="1"/>
</dbReference>
<keyword evidence="2 5" id="KW-0812">Transmembrane</keyword>
<dbReference type="GO" id="GO:0022857">
    <property type="term" value="F:transmembrane transporter activity"/>
    <property type="evidence" value="ECO:0007669"/>
    <property type="project" value="InterPro"/>
</dbReference>
<dbReference type="EMBL" id="HBHP01013287">
    <property type="protein sequence ID" value="CAD9760624.1"/>
    <property type="molecule type" value="Transcribed_RNA"/>
</dbReference>
<keyword evidence="3 5" id="KW-1133">Transmembrane helix</keyword>
<evidence type="ECO:0000313" key="7">
    <source>
        <dbReference type="EMBL" id="CAD9760624.1"/>
    </source>
</evidence>
<evidence type="ECO:0000256" key="3">
    <source>
        <dbReference type="ARBA" id="ARBA00022989"/>
    </source>
</evidence>
<feature type="transmembrane region" description="Helical" evidence="5">
    <location>
        <begin position="267"/>
        <end position="286"/>
    </location>
</feature>
<feature type="transmembrane region" description="Helical" evidence="5">
    <location>
        <begin position="119"/>
        <end position="139"/>
    </location>
</feature>
<evidence type="ECO:0000256" key="1">
    <source>
        <dbReference type="ARBA" id="ARBA00004141"/>
    </source>
</evidence>
<feature type="transmembrane region" description="Helical" evidence="5">
    <location>
        <begin position="361"/>
        <end position="384"/>
    </location>
</feature>
<dbReference type="PANTHER" id="PTHR23510">
    <property type="entry name" value="INNER MEMBRANE TRANSPORT PROTEIN YAJR"/>
    <property type="match status" value="1"/>
</dbReference>
<dbReference type="GO" id="GO:0016020">
    <property type="term" value="C:membrane"/>
    <property type="evidence" value="ECO:0007669"/>
    <property type="project" value="UniProtKB-SubCell"/>
</dbReference>
<feature type="transmembrane region" description="Helical" evidence="5">
    <location>
        <begin position="159"/>
        <end position="179"/>
    </location>
</feature>